<name>A0ABQ9V523_SAGOE</name>
<organism evidence="1 2">
    <name type="scientific">Saguinus oedipus</name>
    <name type="common">Cotton-top tamarin</name>
    <name type="synonym">Oedipomidas oedipus</name>
    <dbReference type="NCBI Taxonomy" id="9490"/>
    <lineage>
        <taxon>Eukaryota</taxon>
        <taxon>Metazoa</taxon>
        <taxon>Chordata</taxon>
        <taxon>Craniata</taxon>
        <taxon>Vertebrata</taxon>
        <taxon>Euteleostomi</taxon>
        <taxon>Mammalia</taxon>
        <taxon>Eutheria</taxon>
        <taxon>Euarchontoglires</taxon>
        <taxon>Primates</taxon>
        <taxon>Haplorrhini</taxon>
        <taxon>Platyrrhini</taxon>
        <taxon>Cebidae</taxon>
        <taxon>Callitrichinae</taxon>
        <taxon>Saguinus</taxon>
    </lineage>
</organism>
<reference evidence="1 2" key="1">
    <citation type="submission" date="2023-05" db="EMBL/GenBank/DDBJ databases">
        <title>B98-5 Cell Line De Novo Hybrid Assembly: An Optical Mapping Approach.</title>
        <authorList>
            <person name="Kananen K."/>
            <person name="Auerbach J.A."/>
            <person name="Kautto E."/>
            <person name="Blachly J.S."/>
        </authorList>
    </citation>
    <scope>NUCLEOTIDE SEQUENCE [LARGE SCALE GENOMIC DNA]</scope>
    <source>
        <strain evidence="1">B95-8</strain>
        <tissue evidence="1">Cell line</tissue>
    </source>
</reference>
<dbReference type="EMBL" id="JASSZA010000008">
    <property type="protein sequence ID" value="KAK2103537.1"/>
    <property type="molecule type" value="Genomic_DNA"/>
</dbReference>
<evidence type="ECO:0000313" key="1">
    <source>
        <dbReference type="EMBL" id="KAK2103537.1"/>
    </source>
</evidence>
<protein>
    <submittedName>
        <fullName evidence="1">Uncharacterized protein</fullName>
    </submittedName>
</protein>
<gene>
    <name evidence="1" type="ORF">P7K49_017393</name>
</gene>
<evidence type="ECO:0000313" key="2">
    <source>
        <dbReference type="Proteomes" id="UP001266305"/>
    </source>
</evidence>
<comment type="caution">
    <text evidence="1">The sequence shown here is derived from an EMBL/GenBank/DDBJ whole genome shotgun (WGS) entry which is preliminary data.</text>
</comment>
<sequence length="127" mass="13562">MSLKASLRPLPRKAPALTLTKFSPPEIPDPDQQCSLICLTDGAGVSFQALHVCLAGARHGGNGDFGNGTSFQLREGWDMRRVGELMAGSVLWHRSSAGMGQVLPEHFRALLMLGKGDPLQASHGQAE</sequence>
<keyword evidence="2" id="KW-1185">Reference proteome</keyword>
<accession>A0ABQ9V523</accession>
<dbReference type="Proteomes" id="UP001266305">
    <property type="component" value="Unassembled WGS sequence"/>
</dbReference>
<proteinExistence type="predicted"/>